<feature type="transmembrane region" description="Helical" evidence="1">
    <location>
        <begin position="52"/>
        <end position="71"/>
    </location>
</feature>
<evidence type="ECO:0000256" key="1">
    <source>
        <dbReference type="SAM" id="Phobius"/>
    </source>
</evidence>
<dbReference type="PANTHER" id="PTHR11328:SF24">
    <property type="entry name" value="MAJOR FACILITATOR SUPERFAMILY (MFS) PROFILE DOMAIN-CONTAINING PROTEIN"/>
    <property type="match status" value="1"/>
</dbReference>
<keyword evidence="1" id="KW-1133">Transmembrane helix</keyword>
<proteinExistence type="predicted"/>
<protein>
    <submittedName>
        <fullName evidence="2">Thiomethylgalactoside permease II</fullName>
    </submittedName>
</protein>
<keyword evidence="1" id="KW-0812">Transmembrane</keyword>
<feature type="transmembrane region" description="Helical" evidence="1">
    <location>
        <begin position="244"/>
        <end position="265"/>
    </location>
</feature>
<reference evidence="2" key="1">
    <citation type="submission" date="2014-05" db="EMBL/GenBank/DDBJ databases">
        <authorList>
            <person name="Urmite Genomes"/>
        </authorList>
    </citation>
    <scope>NUCLEOTIDE SEQUENCE</scope>
    <source>
        <strain evidence="2">DSM 44074</strain>
    </source>
</reference>
<gene>
    <name evidence="2" type="primary">melB</name>
    <name evidence="2" type="ORF">BN1047_00189</name>
</gene>
<feature type="transmembrane region" description="Helical" evidence="1">
    <location>
        <begin position="307"/>
        <end position="328"/>
    </location>
</feature>
<dbReference type="GO" id="GO:0008643">
    <property type="term" value="P:carbohydrate transport"/>
    <property type="evidence" value="ECO:0007669"/>
    <property type="project" value="InterPro"/>
</dbReference>
<dbReference type="Gene3D" id="1.20.1250.20">
    <property type="entry name" value="MFS general substrate transporter like domains"/>
    <property type="match status" value="2"/>
</dbReference>
<dbReference type="SUPFAM" id="SSF103473">
    <property type="entry name" value="MFS general substrate transporter"/>
    <property type="match status" value="1"/>
</dbReference>
<dbReference type="Pfam" id="PF13347">
    <property type="entry name" value="MFS_2"/>
    <property type="match status" value="1"/>
</dbReference>
<dbReference type="EMBL" id="LK021337">
    <property type="protein sequence ID" value="CDQ42337.1"/>
    <property type="molecule type" value="Genomic_DNA"/>
</dbReference>
<dbReference type="InterPro" id="IPR039672">
    <property type="entry name" value="MFS_2"/>
</dbReference>
<evidence type="ECO:0000313" key="2">
    <source>
        <dbReference type="EMBL" id="CDQ42337.1"/>
    </source>
</evidence>
<feature type="transmembrane region" description="Helical" evidence="1">
    <location>
        <begin position="376"/>
        <end position="403"/>
    </location>
</feature>
<feature type="transmembrane region" description="Helical" evidence="1">
    <location>
        <begin position="163"/>
        <end position="183"/>
    </location>
</feature>
<feature type="transmembrane region" description="Helical" evidence="1">
    <location>
        <begin position="334"/>
        <end position="355"/>
    </location>
</feature>
<keyword evidence="1" id="KW-0472">Membrane</keyword>
<dbReference type="GO" id="GO:0005886">
    <property type="term" value="C:plasma membrane"/>
    <property type="evidence" value="ECO:0007669"/>
    <property type="project" value="TreeGrafter"/>
</dbReference>
<dbReference type="GO" id="GO:0015293">
    <property type="term" value="F:symporter activity"/>
    <property type="evidence" value="ECO:0007669"/>
    <property type="project" value="InterPro"/>
</dbReference>
<sequence>MPMTAARDGKGAVYALTTMERAAFGAGSLATATYAVVPGLVLLYYLTNVLGVAAGVAGLVVFLPKLLDLVYNPIVGRLSDATMSRWGPRRPWLAAGAISFPVAFIAVFCSPFTGVAAAWWVGITLALAGAGFSAFAVPYGVLPAELGAGAQERKSMTAWRMGFLGVAILAAGGVAPLLTAVSGGGTHGYHVMAVAMGCVIFVGACAALYSARRPAQATVNATADGAGSLRAALSVAHHNQRFSILLAVFLLVEVVIAAALAGLPYMAAQFLGSEEAIAPLFVSVLAPLLLTMPLWTRAAIRFGDRRCLQVALTVFGAGTCSATALPLLAESSRLPVACAVFAIAGTGFAGAQLLANTMLADTLAEDAGESCERRAGVLVGLWSAGETIAAAAGAGVYGVILGLTGFVSSTSSEVVNQPHSAQWGMVLGLTGTAAVCILTALALTTRSGWVGESLRDT</sequence>
<dbReference type="Proteomes" id="UP000028864">
    <property type="component" value="Unassembled WGS sequence"/>
</dbReference>
<feature type="transmembrane region" description="Helical" evidence="1">
    <location>
        <begin position="92"/>
        <end position="113"/>
    </location>
</feature>
<organism evidence="2 3">
    <name type="scientific">Mycolicibacterium neoaurum</name>
    <name type="common">Mycobacterium neoaurum</name>
    <dbReference type="NCBI Taxonomy" id="1795"/>
    <lineage>
        <taxon>Bacteria</taxon>
        <taxon>Bacillati</taxon>
        <taxon>Actinomycetota</taxon>
        <taxon>Actinomycetes</taxon>
        <taxon>Mycobacteriales</taxon>
        <taxon>Mycobacteriaceae</taxon>
        <taxon>Mycolicibacterium</taxon>
    </lineage>
</organism>
<feature type="transmembrane region" description="Helical" evidence="1">
    <location>
        <begin position="277"/>
        <end position="295"/>
    </location>
</feature>
<dbReference type="RefSeq" id="WP_081843278.1">
    <property type="nucleotide sequence ID" value="NZ_LK021337.1"/>
</dbReference>
<dbReference type="PANTHER" id="PTHR11328">
    <property type="entry name" value="MAJOR FACILITATOR SUPERFAMILY DOMAIN-CONTAINING PROTEIN"/>
    <property type="match status" value="1"/>
</dbReference>
<name>A0AAV2WDH3_MYCNE</name>
<dbReference type="InterPro" id="IPR036259">
    <property type="entry name" value="MFS_trans_sf"/>
</dbReference>
<reference evidence="2" key="2">
    <citation type="submission" date="2015-09" db="EMBL/GenBank/DDBJ databases">
        <title>Draft genome sequence of Mycobacterium neoaurum DSM 44074.</title>
        <authorList>
            <person name="Croce O."/>
            <person name="Robert C."/>
            <person name="Raoult D."/>
            <person name="Drancourt M."/>
        </authorList>
    </citation>
    <scope>NUCLEOTIDE SEQUENCE</scope>
    <source>
        <strain evidence="2">DSM 44074</strain>
    </source>
</reference>
<feature type="transmembrane region" description="Helical" evidence="1">
    <location>
        <begin position="119"/>
        <end position="142"/>
    </location>
</feature>
<dbReference type="AlphaFoldDB" id="A0AAV2WDH3"/>
<evidence type="ECO:0000313" key="3">
    <source>
        <dbReference type="Proteomes" id="UP000028864"/>
    </source>
</evidence>
<feature type="transmembrane region" description="Helical" evidence="1">
    <location>
        <begin position="21"/>
        <end position="46"/>
    </location>
</feature>
<feature type="transmembrane region" description="Helical" evidence="1">
    <location>
        <begin position="189"/>
        <end position="209"/>
    </location>
</feature>
<feature type="transmembrane region" description="Helical" evidence="1">
    <location>
        <begin position="423"/>
        <end position="443"/>
    </location>
</feature>
<accession>A0AAV2WDH3</accession>